<reference evidence="2" key="1">
    <citation type="journal article" date="2020" name="Phytopathology">
        <title>Genome Sequence Resources of Colletotrichum truncatum, C. plurivorum, C. musicola, and C. sojae: Four Species Pathogenic to Soybean (Glycine max).</title>
        <authorList>
            <person name="Rogerio F."/>
            <person name="Boufleur T.R."/>
            <person name="Ciampi-Guillardi M."/>
            <person name="Sukno S.A."/>
            <person name="Thon M.R."/>
            <person name="Massola Junior N.S."/>
            <person name="Baroncelli R."/>
        </authorList>
    </citation>
    <scope>NUCLEOTIDE SEQUENCE</scope>
    <source>
        <strain evidence="2">LFN0074</strain>
    </source>
</reference>
<keyword evidence="3" id="KW-1185">Reference proteome</keyword>
<sequence>MHFRRYTTLQPSSSTPTPGFCSFVSAPTTGSKTRVGEMVRGNSACPEWIWILECIPDGAMFSGKESVQNATSGTLVR</sequence>
<evidence type="ECO:0000256" key="1">
    <source>
        <dbReference type="SAM" id="MobiDB-lite"/>
    </source>
</evidence>
<organism evidence="2 3">
    <name type="scientific">Colletotrichum musicola</name>
    <dbReference type="NCBI Taxonomy" id="2175873"/>
    <lineage>
        <taxon>Eukaryota</taxon>
        <taxon>Fungi</taxon>
        <taxon>Dikarya</taxon>
        <taxon>Ascomycota</taxon>
        <taxon>Pezizomycotina</taxon>
        <taxon>Sordariomycetes</taxon>
        <taxon>Hypocreomycetidae</taxon>
        <taxon>Glomerellales</taxon>
        <taxon>Glomerellaceae</taxon>
        <taxon>Colletotrichum</taxon>
        <taxon>Colletotrichum orchidearum species complex</taxon>
    </lineage>
</organism>
<accession>A0A8H6K9R4</accession>
<evidence type="ECO:0000313" key="2">
    <source>
        <dbReference type="EMBL" id="KAF6827682.1"/>
    </source>
</evidence>
<feature type="compositionally biased region" description="Low complexity" evidence="1">
    <location>
        <begin position="7"/>
        <end position="18"/>
    </location>
</feature>
<evidence type="ECO:0000313" key="3">
    <source>
        <dbReference type="Proteomes" id="UP000639643"/>
    </source>
</evidence>
<name>A0A8H6K9R4_9PEZI</name>
<dbReference type="EMBL" id="WIGM01000361">
    <property type="protein sequence ID" value="KAF6827682.1"/>
    <property type="molecule type" value="Genomic_DNA"/>
</dbReference>
<comment type="caution">
    <text evidence="2">The sequence shown here is derived from an EMBL/GenBank/DDBJ whole genome shotgun (WGS) entry which is preliminary data.</text>
</comment>
<dbReference type="AlphaFoldDB" id="A0A8H6K9R4"/>
<feature type="region of interest" description="Disordered" evidence="1">
    <location>
        <begin position="1"/>
        <end position="21"/>
    </location>
</feature>
<proteinExistence type="predicted"/>
<dbReference type="Proteomes" id="UP000639643">
    <property type="component" value="Unassembled WGS sequence"/>
</dbReference>
<protein>
    <submittedName>
        <fullName evidence="2">Uncharacterized protein</fullName>
    </submittedName>
</protein>
<gene>
    <name evidence="2" type="ORF">CMUS01_08900</name>
</gene>